<keyword evidence="3" id="KW-0472">Membrane</keyword>
<evidence type="ECO:0000259" key="4">
    <source>
        <dbReference type="Pfam" id="PF01073"/>
    </source>
</evidence>
<dbReference type="GO" id="GO:0016616">
    <property type="term" value="F:oxidoreductase activity, acting on the CH-OH group of donors, NAD or NADP as acceptor"/>
    <property type="evidence" value="ECO:0007669"/>
    <property type="project" value="InterPro"/>
</dbReference>
<feature type="transmembrane region" description="Helical" evidence="3">
    <location>
        <begin position="286"/>
        <end position="308"/>
    </location>
</feature>
<dbReference type="OrthoDB" id="10058185at2759"/>
<dbReference type="AlphaFoldDB" id="A0A2V1DI10"/>
<dbReference type="PANTHER" id="PTHR10366:SF564">
    <property type="entry name" value="STEROL-4-ALPHA-CARBOXYLATE 3-DEHYDROGENASE, DECARBOXYLATING"/>
    <property type="match status" value="1"/>
</dbReference>
<gene>
    <name evidence="5" type="ORF">DM02DRAFT_730690</name>
</gene>
<keyword evidence="3" id="KW-1133">Transmembrane helix</keyword>
<dbReference type="PANTHER" id="PTHR10366">
    <property type="entry name" value="NAD DEPENDENT EPIMERASE/DEHYDRATASE"/>
    <property type="match status" value="1"/>
</dbReference>
<protein>
    <submittedName>
        <fullName evidence="5">NAD(P)-binding protein</fullName>
    </submittedName>
</protein>
<evidence type="ECO:0000313" key="5">
    <source>
        <dbReference type="EMBL" id="PVH97253.1"/>
    </source>
</evidence>
<dbReference type="SUPFAM" id="SSF51735">
    <property type="entry name" value="NAD(P)-binding Rossmann-fold domains"/>
    <property type="match status" value="1"/>
</dbReference>
<dbReference type="Gene3D" id="3.40.50.720">
    <property type="entry name" value="NAD(P)-binding Rossmann-like Domain"/>
    <property type="match status" value="1"/>
</dbReference>
<keyword evidence="6" id="KW-1185">Reference proteome</keyword>
<organism evidence="5 6">
    <name type="scientific">Periconia macrospinosa</name>
    <dbReference type="NCBI Taxonomy" id="97972"/>
    <lineage>
        <taxon>Eukaryota</taxon>
        <taxon>Fungi</taxon>
        <taxon>Dikarya</taxon>
        <taxon>Ascomycota</taxon>
        <taxon>Pezizomycotina</taxon>
        <taxon>Dothideomycetes</taxon>
        <taxon>Pleosporomycetidae</taxon>
        <taxon>Pleosporales</taxon>
        <taxon>Massarineae</taxon>
        <taxon>Periconiaceae</taxon>
        <taxon>Periconia</taxon>
    </lineage>
</organism>
<reference evidence="5 6" key="1">
    <citation type="journal article" date="2018" name="Sci. Rep.">
        <title>Comparative genomics provides insights into the lifestyle and reveals functional heterogeneity of dark septate endophytic fungi.</title>
        <authorList>
            <person name="Knapp D.G."/>
            <person name="Nemeth J.B."/>
            <person name="Barry K."/>
            <person name="Hainaut M."/>
            <person name="Henrissat B."/>
            <person name="Johnson J."/>
            <person name="Kuo A."/>
            <person name="Lim J.H.P."/>
            <person name="Lipzen A."/>
            <person name="Nolan M."/>
            <person name="Ohm R.A."/>
            <person name="Tamas L."/>
            <person name="Grigoriev I.V."/>
            <person name="Spatafora J.W."/>
            <person name="Nagy L.G."/>
            <person name="Kovacs G.M."/>
        </authorList>
    </citation>
    <scope>NUCLEOTIDE SEQUENCE [LARGE SCALE GENOMIC DNA]</scope>
    <source>
        <strain evidence="5 6">DSE2036</strain>
    </source>
</reference>
<evidence type="ECO:0000313" key="6">
    <source>
        <dbReference type="Proteomes" id="UP000244855"/>
    </source>
</evidence>
<evidence type="ECO:0000256" key="1">
    <source>
        <dbReference type="ARBA" id="ARBA00023002"/>
    </source>
</evidence>
<comment type="similarity">
    <text evidence="2">Belongs to the NAD(P)-dependent epimerase/dehydratase family. Dihydroflavonol-4-reductase subfamily.</text>
</comment>
<dbReference type="STRING" id="97972.A0A2V1DI10"/>
<dbReference type="Pfam" id="PF01073">
    <property type="entry name" value="3Beta_HSD"/>
    <property type="match status" value="1"/>
</dbReference>
<keyword evidence="1" id="KW-0560">Oxidoreductase</keyword>
<keyword evidence="3" id="KW-0812">Transmembrane</keyword>
<sequence>MSCTNMSTRTVVPSHNDDSDGFSTISPMLVLGGCGFLGSHIVDALIAENLMVFAASRKPHRHLNPTARYITLDIHDKDATVKNINVIKPCAIIHTISASPMASRATHRNDYNATKNLLEICHNAPFVKVFVYTSSAEAIANSNGLHKIKESQAILHTHSTAPNSYAEYKALAEALTLTYNQPGICPFSQLCWTLAYSITATSRHIRTSRWIQFGPNKSMNEWVYVENAARAHTLATKALLQDEASGVAGESFFVSDGEAIKFWDFARKLWAAAGDQSSSRAGNRIILPWAPVVALATVIEVLTLIFTFGSVNPPMSRHHLQYMRFGARWDIGKARERLQYEPLVHS</sequence>
<evidence type="ECO:0000256" key="2">
    <source>
        <dbReference type="ARBA" id="ARBA00023445"/>
    </source>
</evidence>
<evidence type="ECO:0000256" key="3">
    <source>
        <dbReference type="SAM" id="Phobius"/>
    </source>
</evidence>
<dbReference type="Proteomes" id="UP000244855">
    <property type="component" value="Unassembled WGS sequence"/>
</dbReference>
<dbReference type="EMBL" id="KZ805441">
    <property type="protein sequence ID" value="PVH97253.1"/>
    <property type="molecule type" value="Genomic_DNA"/>
</dbReference>
<dbReference type="GO" id="GO:0006694">
    <property type="term" value="P:steroid biosynthetic process"/>
    <property type="evidence" value="ECO:0007669"/>
    <property type="project" value="InterPro"/>
</dbReference>
<dbReference type="InterPro" id="IPR002225">
    <property type="entry name" value="3Beta_OHSteriod_DH/Estase"/>
</dbReference>
<dbReference type="InterPro" id="IPR050425">
    <property type="entry name" value="NAD(P)_dehydrat-like"/>
</dbReference>
<feature type="domain" description="3-beta hydroxysteroid dehydrogenase/isomerase" evidence="4">
    <location>
        <begin position="29"/>
        <end position="279"/>
    </location>
</feature>
<name>A0A2V1DI10_9PLEO</name>
<proteinExistence type="inferred from homology"/>
<accession>A0A2V1DI10</accession>
<dbReference type="InterPro" id="IPR036291">
    <property type="entry name" value="NAD(P)-bd_dom_sf"/>
</dbReference>